<keyword evidence="2" id="KW-1185">Reference proteome</keyword>
<reference evidence="1" key="2">
    <citation type="submission" date="2018-05" db="EMBL/GenBank/DDBJ databases">
        <title>OmerRS3 (Oryza meridionalis Reference Sequence Version 3).</title>
        <authorList>
            <person name="Zhang J."/>
            <person name="Kudrna D."/>
            <person name="Lee S."/>
            <person name="Talag J."/>
            <person name="Welchert J."/>
            <person name="Wing R.A."/>
        </authorList>
    </citation>
    <scope>NUCLEOTIDE SEQUENCE [LARGE SCALE GENOMIC DNA]</scope>
    <source>
        <strain evidence="1">cv. OR44</strain>
    </source>
</reference>
<dbReference type="EnsemblPlants" id="OMERI02G21990.1">
    <property type="protein sequence ID" value="OMERI02G21990.1"/>
    <property type="gene ID" value="OMERI02G21990"/>
</dbReference>
<organism evidence="1">
    <name type="scientific">Oryza meridionalis</name>
    <dbReference type="NCBI Taxonomy" id="40149"/>
    <lineage>
        <taxon>Eukaryota</taxon>
        <taxon>Viridiplantae</taxon>
        <taxon>Streptophyta</taxon>
        <taxon>Embryophyta</taxon>
        <taxon>Tracheophyta</taxon>
        <taxon>Spermatophyta</taxon>
        <taxon>Magnoliopsida</taxon>
        <taxon>Liliopsida</taxon>
        <taxon>Poales</taxon>
        <taxon>Poaceae</taxon>
        <taxon>BOP clade</taxon>
        <taxon>Oryzoideae</taxon>
        <taxon>Oryzeae</taxon>
        <taxon>Oryzinae</taxon>
        <taxon>Oryza</taxon>
    </lineage>
</organism>
<proteinExistence type="predicted"/>
<evidence type="ECO:0000313" key="1">
    <source>
        <dbReference type="EnsemblPlants" id="OMERI02G21990.1"/>
    </source>
</evidence>
<sequence length="65" mass="6855">MRPAAQETVAAVPVPAPETTAARIPLRNITNIFPIGFCMQRVLSHDYTGAPCQASTEKGARCGGN</sequence>
<name>A0A0E0CMQ0_9ORYZ</name>
<dbReference type="AlphaFoldDB" id="A0A0E0CMQ0"/>
<protein>
    <submittedName>
        <fullName evidence="1">Uncharacterized protein</fullName>
    </submittedName>
</protein>
<reference evidence="1" key="1">
    <citation type="submission" date="2015-04" db="UniProtKB">
        <authorList>
            <consortium name="EnsemblPlants"/>
        </authorList>
    </citation>
    <scope>IDENTIFICATION</scope>
</reference>
<dbReference type="Gramene" id="OMERI02G21990.1">
    <property type="protein sequence ID" value="OMERI02G21990.1"/>
    <property type="gene ID" value="OMERI02G21990"/>
</dbReference>
<evidence type="ECO:0000313" key="2">
    <source>
        <dbReference type="Proteomes" id="UP000008021"/>
    </source>
</evidence>
<dbReference type="Proteomes" id="UP000008021">
    <property type="component" value="Chromosome 2"/>
</dbReference>
<dbReference type="HOGENOM" id="CLU_2853551_0_0_1"/>
<accession>A0A0E0CMQ0</accession>